<dbReference type="SUPFAM" id="SSF52266">
    <property type="entry name" value="SGNH hydrolase"/>
    <property type="match status" value="2"/>
</dbReference>
<dbReference type="PANTHER" id="PTHR22901:SF0">
    <property type="entry name" value="SIALATE O-ACETYLESTERASE"/>
    <property type="match status" value="1"/>
</dbReference>
<dbReference type="RefSeq" id="WP_182953124.1">
    <property type="nucleotide sequence ID" value="NZ_WNXC01000001.1"/>
</dbReference>
<dbReference type="Gene3D" id="3.40.50.1110">
    <property type="entry name" value="SGNH hydrolase"/>
    <property type="match status" value="2"/>
</dbReference>
<dbReference type="InterPro" id="IPR005181">
    <property type="entry name" value="SASA"/>
</dbReference>
<evidence type="ECO:0000313" key="4">
    <source>
        <dbReference type="EMBL" id="MBB2147781.1"/>
    </source>
</evidence>
<keyword evidence="1" id="KW-0378">Hydrolase</keyword>
<dbReference type="Pfam" id="PF03629">
    <property type="entry name" value="SASA"/>
    <property type="match status" value="1"/>
</dbReference>
<name>A0ABR6ES25_9SPHI</name>
<evidence type="ECO:0000259" key="3">
    <source>
        <dbReference type="Pfam" id="PF13472"/>
    </source>
</evidence>
<gene>
    <name evidence="4" type="ORF">GM920_02535</name>
</gene>
<organism evidence="4 5">
    <name type="scientific">Pedobacter gandavensis</name>
    <dbReference type="NCBI Taxonomy" id="2679963"/>
    <lineage>
        <taxon>Bacteria</taxon>
        <taxon>Pseudomonadati</taxon>
        <taxon>Bacteroidota</taxon>
        <taxon>Sphingobacteriia</taxon>
        <taxon>Sphingobacteriales</taxon>
        <taxon>Sphingobacteriaceae</taxon>
        <taxon>Pedobacter</taxon>
    </lineage>
</organism>
<proteinExistence type="predicted"/>
<dbReference type="Gene3D" id="2.60.40.10">
    <property type="entry name" value="Immunoglobulins"/>
    <property type="match status" value="1"/>
</dbReference>
<dbReference type="Proteomes" id="UP000636110">
    <property type="component" value="Unassembled WGS sequence"/>
</dbReference>
<evidence type="ECO:0000256" key="1">
    <source>
        <dbReference type="ARBA" id="ARBA00022801"/>
    </source>
</evidence>
<accession>A0ABR6ES25</accession>
<protein>
    <submittedName>
        <fullName evidence="4">Sialate O-acetylesterase</fullName>
    </submittedName>
</protein>
<reference evidence="4 5" key="1">
    <citation type="submission" date="2019-11" db="EMBL/GenBank/DDBJ databases">
        <title>Description of Pedobacter sp. LMG 31462T.</title>
        <authorList>
            <person name="Carlier A."/>
            <person name="Qi S."/>
            <person name="Vandamme P."/>
        </authorList>
    </citation>
    <scope>NUCLEOTIDE SEQUENCE [LARGE SCALE GENOMIC DNA]</scope>
    <source>
        <strain evidence="4 5">LMG 31462</strain>
    </source>
</reference>
<evidence type="ECO:0000259" key="2">
    <source>
        <dbReference type="Pfam" id="PF03629"/>
    </source>
</evidence>
<sequence length="701" mass="78983">MRTTKKIILIVWLLSLSLQFNLFAQGKKIKVACIGNSVTAGYLLKDPTQEAYPSVLQGLLGDAYEVGNFGLGGATLLKKGHRPYFKTKEFTAALNFQADIAIVHLGLNDTDPRNWPEYRDEFQRDYAWLLDTLKKNNPKIKLYVCRLSPIFSEHPRFKSGTREWYWQIQKEIPLIAKDNQASLIDLNTPLNSRTDLFADNLHPDKEGASIIAHTIYENITGDYGGLKLPVLFTDHMVLQRDQAIPVYGTADANETVTVTFKGQKKTVVTGKDGKWKIEFPAMPHGGPFQLVVNDRKKKIVLNDVLLGDVWLCSGQSNMYFKLKQAASGAAELKQFRAQPKLRLMKFTPLAETDAVSWDSTTLAKLNHLDYFSGNWETANASNAADFSAIGYYFGQQLMQEEGVPIGLIEMAVGGSTLESWIDRYTMEHDPQLVDVLTNWRKSDFVQEWARGRANLNLKNAQNPRQRHPYEPAYNYEAGISKLIASPIKGVIWYQGESNTQNPELYAHSFPVLIKSWRAKWGIDFPFYYVQLSGINRPSWPYFRDMQREVQYEVPNTYMAVSSDLGDSLDVHPTKKKEVALRLALQALKHSYHKSVVAEGPVAESALLKGNKIEVSFVNGNYPVLKGGEPIIGFELLLEKGVILPVVATVVNHKVELQIPSQTNTEKIRKVRYSYAPFSRANLVNQTGLPASTFTLPIKLSN</sequence>
<evidence type="ECO:0000313" key="5">
    <source>
        <dbReference type="Proteomes" id="UP000636110"/>
    </source>
</evidence>
<dbReference type="InterPro" id="IPR039329">
    <property type="entry name" value="SIAE"/>
</dbReference>
<comment type="caution">
    <text evidence="4">The sequence shown here is derived from an EMBL/GenBank/DDBJ whole genome shotgun (WGS) entry which is preliminary data.</text>
</comment>
<feature type="domain" description="Sialate O-acetylesterase" evidence="2">
    <location>
        <begin position="308"/>
        <end position="580"/>
    </location>
</feature>
<dbReference type="InterPro" id="IPR036514">
    <property type="entry name" value="SGNH_hydro_sf"/>
</dbReference>
<dbReference type="InterPro" id="IPR013783">
    <property type="entry name" value="Ig-like_fold"/>
</dbReference>
<dbReference type="Pfam" id="PF13472">
    <property type="entry name" value="Lipase_GDSL_2"/>
    <property type="match status" value="1"/>
</dbReference>
<keyword evidence="5" id="KW-1185">Reference proteome</keyword>
<dbReference type="EMBL" id="WNXC01000001">
    <property type="protein sequence ID" value="MBB2147781.1"/>
    <property type="molecule type" value="Genomic_DNA"/>
</dbReference>
<feature type="domain" description="SGNH hydrolase-type esterase" evidence="3">
    <location>
        <begin position="33"/>
        <end position="208"/>
    </location>
</feature>
<dbReference type="InterPro" id="IPR013830">
    <property type="entry name" value="SGNH_hydro"/>
</dbReference>
<dbReference type="PANTHER" id="PTHR22901">
    <property type="entry name" value="SIALATE O-ACETYLESTERASE"/>
    <property type="match status" value="1"/>
</dbReference>